<protein>
    <submittedName>
        <fullName evidence="4">DUF4236 domain-containing protein</fullName>
    </submittedName>
</protein>
<feature type="coiled-coil region" evidence="1">
    <location>
        <begin position="116"/>
        <end position="143"/>
    </location>
</feature>
<evidence type="ECO:0000313" key="3">
    <source>
        <dbReference type="EMBL" id="OIJ22981.1"/>
    </source>
</evidence>
<evidence type="ECO:0000313" key="4">
    <source>
        <dbReference type="EMBL" id="QOY36017.1"/>
    </source>
</evidence>
<sequence length="417" mass="48110">MSFRFQKRVKVAPGIRLNISKRGVSTSVGRRGGSVTLGRRGLYGNVGLPGSGLSYRTKLDKTTGRTLYTSPQKNSRAVPQTVLLNFDKTSHSLVFVDEDGQRVPPAVERDIKRKFNDDIQKIYDQKEQEINEHTTKLLKLHKETLQERSPEELRDLARKSVTLEVEMPSEREIFEELKVDFEEGLRFFERISLLLPKKRKEFLEKVKNEAQQQYTHEFKLFEQAQEEYEEAKLKRLAKVEKVIAGDPVAMELWLENFLAELDFPLDTNVSFSILSADTIYVDVDLPQMEEIPLTKAEILKSGKLKVQKKSQRELREHYAIMVGGTALYLCSYVFSLLPTCETIIISGYTQVKNKATGHLDDQYIYSLKVDKSTLYSLNMEEVHPIAAFENFEPIINATKTFIFREIKPYEPVEEKRN</sequence>
<accession>A0A1S2ME51</accession>
<dbReference type="RefSeq" id="WP_071315794.1">
    <property type="nucleotide sequence ID" value="NZ_CP063356.2"/>
</dbReference>
<dbReference type="OrthoDB" id="983149at2"/>
<dbReference type="Pfam" id="PF14020">
    <property type="entry name" value="DUF4236"/>
    <property type="match status" value="1"/>
</dbReference>
<evidence type="ECO:0000313" key="5">
    <source>
        <dbReference type="Proteomes" id="UP000180175"/>
    </source>
</evidence>
<reference evidence="4" key="4">
    <citation type="submission" date="2020-10" db="EMBL/GenBank/DDBJ databases">
        <authorList>
            <person name="Bassil N.M."/>
            <person name="Lloyd J.R."/>
        </authorList>
    </citation>
    <scope>NUCLEOTIDE SEQUENCE</scope>
    <source>
        <strain evidence="4">NB2006</strain>
    </source>
</reference>
<name>A0A1S2ME51_9BACI</name>
<reference evidence="4 5" key="3">
    <citation type="journal article" date="2019" name="Int. J. Syst. Evol. Microbiol.">
        <title>Anaerobacillus isosaccharinicus sp. nov., an alkaliphilic bacterium which degrades isosaccharinic acid.</title>
        <authorList>
            <person name="Bassil N.M."/>
            <person name="Lloyd J.R."/>
        </authorList>
    </citation>
    <scope>NUCLEOTIDE SEQUENCE [LARGE SCALE GENOMIC DNA]</scope>
    <source>
        <strain evidence="4 5">NB2006</strain>
    </source>
</reference>
<reference evidence="3 5" key="1">
    <citation type="submission" date="2016-10" db="EMBL/GenBank/DDBJ databases">
        <title>Draft genome sequences of four alkaliphilic bacteria belonging to the Anaerobacillus genus.</title>
        <authorList>
            <person name="Bassil N.M."/>
            <person name="Lloyd J.R."/>
        </authorList>
    </citation>
    <scope>NUCLEOTIDE SEQUENCE [LARGE SCALE GENOMIC DNA]</scope>
    <source>
        <strain evidence="3 5">NB2006</strain>
    </source>
</reference>
<gene>
    <name evidence="4" type="ORF">AWH56_025810</name>
    <name evidence="3" type="ORF">AWH56_03320</name>
</gene>
<dbReference type="KEGG" id="aia:AWH56_025810"/>
<keyword evidence="1" id="KW-0175">Coiled coil</keyword>
<organism evidence="3 5">
    <name type="scientific">Anaerobacillus isosaccharinicus</name>
    <dbReference type="NCBI Taxonomy" id="1532552"/>
    <lineage>
        <taxon>Bacteria</taxon>
        <taxon>Bacillati</taxon>
        <taxon>Bacillota</taxon>
        <taxon>Bacilli</taxon>
        <taxon>Bacillales</taxon>
        <taxon>Bacillaceae</taxon>
        <taxon>Anaerobacillus</taxon>
    </lineage>
</organism>
<feature type="domain" description="DUF4236" evidence="2">
    <location>
        <begin position="3"/>
        <end position="56"/>
    </location>
</feature>
<reference evidence="4 5" key="2">
    <citation type="journal article" date="2017" name="Genome Announc.">
        <title>Draft Genome Sequences of Four Alkaliphilic Bacteria Belonging to the Anaerobacillus Genus.</title>
        <authorList>
            <person name="Bassil N.M."/>
            <person name="Lloyd J.R."/>
        </authorList>
    </citation>
    <scope>NUCLEOTIDE SEQUENCE [LARGE SCALE GENOMIC DNA]</scope>
    <source>
        <strain evidence="4 5">NB2006</strain>
    </source>
</reference>
<dbReference type="InterPro" id="IPR025330">
    <property type="entry name" value="DUF4236"/>
</dbReference>
<dbReference type="EMBL" id="CP063356">
    <property type="protein sequence ID" value="QOY36017.1"/>
    <property type="molecule type" value="Genomic_DNA"/>
</dbReference>
<dbReference type="AlphaFoldDB" id="A0A1S2ME51"/>
<proteinExistence type="predicted"/>
<evidence type="ECO:0000259" key="2">
    <source>
        <dbReference type="Pfam" id="PF14020"/>
    </source>
</evidence>
<dbReference type="EMBL" id="LQXD01000010">
    <property type="protein sequence ID" value="OIJ22981.1"/>
    <property type="molecule type" value="Genomic_DNA"/>
</dbReference>
<dbReference type="Proteomes" id="UP000180175">
    <property type="component" value="Chromosome"/>
</dbReference>
<evidence type="ECO:0000256" key="1">
    <source>
        <dbReference type="SAM" id="Coils"/>
    </source>
</evidence>
<keyword evidence="5" id="KW-1185">Reference proteome</keyword>